<keyword evidence="4" id="KW-1185">Reference proteome</keyword>
<dbReference type="Gramene" id="mRNA:HanXRQr2_Chr16g0739841">
    <property type="protein sequence ID" value="mRNA:HanXRQr2_Chr16g0739841"/>
    <property type="gene ID" value="HanXRQr2_Chr16g0739841"/>
</dbReference>
<accession>A0A9K3DSA7</accession>
<feature type="coiled-coil region" evidence="1">
    <location>
        <begin position="408"/>
        <end position="473"/>
    </location>
</feature>
<reference evidence="3" key="2">
    <citation type="submission" date="2020-06" db="EMBL/GenBank/DDBJ databases">
        <title>Helianthus annuus Genome sequencing and assembly Release 2.</title>
        <authorList>
            <person name="Gouzy J."/>
            <person name="Langlade N."/>
            <person name="Munos S."/>
        </authorList>
    </citation>
    <scope>NUCLEOTIDE SEQUENCE</scope>
    <source>
        <tissue evidence="3">Leaves</tissue>
    </source>
</reference>
<protein>
    <recommendedName>
        <fullName evidence="5">Transposase (Putative), gypsy type</fullName>
    </recommendedName>
</protein>
<evidence type="ECO:0000256" key="2">
    <source>
        <dbReference type="SAM" id="MobiDB-lite"/>
    </source>
</evidence>
<evidence type="ECO:0000313" key="3">
    <source>
        <dbReference type="EMBL" id="KAF5759321.1"/>
    </source>
</evidence>
<dbReference type="AlphaFoldDB" id="A0A9K3DSA7"/>
<evidence type="ECO:0008006" key="5">
    <source>
        <dbReference type="Google" id="ProtNLM"/>
    </source>
</evidence>
<organism evidence="3 4">
    <name type="scientific">Helianthus annuus</name>
    <name type="common">Common sunflower</name>
    <dbReference type="NCBI Taxonomy" id="4232"/>
    <lineage>
        <taxon>Eukaryota</taxon>
        <taxon>Viridiplantae</taxon>
        <taxon>Streptophyta</taxon>
        <taxon>Embryophyta</taxon>
        <taxon>Tracheophyta</taxon>
        <taxon>Spermatophyta</taxon>
        <taxon>Magnoliopsida</taxon>
        <taxon>eudicotyledons</taxon>
        <taxon>Gunneridae</taxon>
        <taxon>Pentapetalae</taxon>
        <taxon>asterids</taxon>
        <taxon>campanulids</taxon>
        <taxon>Asterales</taxon>
        <taxon>Asteraceae</taxon>
        <taxon>Asteroideae</taxon>
        <taxon>Heliantheae alliance</taxon>
        <taxon>Heliantheae</taxon>
        <taxon>Helianthus</taxon>
    </lineage>
</organism>
<feature type="compositionally biased region" description="Polar residues" evidence="2">
    <location>
        <begin position="129"/>
        <end position="146"/>
    </location>
</feature>
<feature type="region of interest" description="Disordered" evidence="2">
    <location>
        <begin position="257"/>
        <end position="287"/>
    </location>
</feature>
<feature type="coiled-coil region" evidence="1">
    <location>
        <begin position="534"/>
        <end position="568"/>
    </location>
</feature>
<reference evidence="3" key="1">
    <citation type="journal article" date="2017" name="Nature">
        <title>The sunflower genome provides insights into oil metabolism, flowering and Asterid evolution.</title>
        <authorList>
            <person name="Badouin H."/>
            <person name="Gouzy J."/>
            <person name="Grassa C.J."/>
            <person name="Murat F."/>
            <person name="Staton S.E."/>
            <person name="Cottret L."/>
            <person name="Lelandais-Briere C."/>
            <person name="Owens G.L."/>
            <person name="Carrere S."/>
            <person name="Mayjonade B."/>
            <person name="Legrand L."/>
            <person name="Gill N."/>
            <person name="Kane N.C."/>
            <person name="Bowers J.E."/>
            <person name="Hubner S."/>
            <person name="Bellec A."/>
            <person name="Berard A."/>
            <person name="Berges H."/>
            <person name="Blanchet N."/>
            <person name="Boniface M.C."/>
            <person name="Brunel D."/>
            <person name="Catrice O."/>
            <person name="Chaidir N."/>
            <person name="Claudel C."/>
            <person name="Donnadieu C."/>
            <person name="Faraut T."/>
            <person name="Fievet G."/>
            <person name="Helmstetter N."/>
            <person name="King M."/>
            <person name="Knapp S.J."/>
            <person name="Lai Z."/>
            <person name="Le Paslier M.C."/>
            <person name="Lippi Y."/>
            <person name="Lorenzon L."/>
            <person name="Mandel J.R."/>
            <person name="Marage G."/>
            <person name="Marchand G."/>
            <person name="Marquand E."/>
            <person name="Bret-Mestries E."/>
            <person name="Morien E."/>
            <person name="Nambeesan S."/>
            <person name="Nguyen T."/>
            <person name="Pegot-Espagnet P."/>
            <person name="Pouilly N."/>
            <person name="Raftis F."/>
            <person name="Sallet E."/>
            <person name="Schiex T."/>
            <person name="Thomas J."/>
            <person name="Vandecasteele C."/>
            <person name="Vares D."/>
            <person name="Vear F."/>
            <person name="Vautrin S."/>
            <person name="Crespi M."/>
            <person name="Mangin B."/>
            <person name="Burke J.M."/>
            <person name="Salse J."/>
            <person name="Munos S."/>
            <person name="Vincourt P."/>
            <person name="Rieseberg L.H."/>
            <person name="Langlade N.B."/>
        </authorList>
    </citation>
    <scope>NUCLEOTIDE SEQUENCE</scope>
    <source>
        <tissue evidence="3">Leaves</tissue>
    </source>
</reference>
<feature type="compositionally biased region" description="Basic and acidic residues" evidence="2">
    <location>
        <begin position="275"/>
        <end position="287"/>
    </location>
</feature>
<keyword evidence="1" id="KW-0175">Coiled coil</keyword>
<comment type="caution">
    <text evidence="3">The sequence shown here is derived from an EMBL/GenBank/DDBJ whole genome shotgun (WGS) entry which is preliminary data.</text>
</comment>
<feature type="region of interest" description="Disordered" evidence="2">
    <location>
        <begin position="121"/>
        <end position="150"/>
    </location>
</feature>
<gene>
    <name evidence="3" type="ORF">HanXRQr2_Chr16g0739841</name>
</gene>
<proteinExistence type="predicted"/>
<sequence>MRWRLKDQTMSFDLGEDFVFDHELARALIEHKSPVRPLHEHFLLLGRLCFSWSQGDRVWPVIRRKRDRVIMSLRDALKVPSFDVLDIDLEDQGEDEVPLMKQVASSAQEIRPLVVTDVAEPSGADGASSVPTPTKETPGSSGSQAGKRSILDDVEDDPEIRKLDEAFQLHPSSAFLTSKGAAPDLASKPLIRKRKIETVQIQSSDPLPMPKLKKNKKGFSYSEGDVMNEFDEHLTGGKFSMEEAALACNKPTPTFSGGFLPSNEVENMETEDPEITSKEKEKAHDEPKMVTFSGTMLDSSLGPDRIIEDEEDQVSSLPSSWFGPELMSFFRYADVFSDDMEIDPVTAEDKFIPEWDIRNKDSVMDELVARTLLFNMYTPLDHAKSRKMKNPDLSAAVLTNQAQSNIFVTELYRRWVEAESARENLERETRSLKHKIHKSPDAEKRITQLTQDLQAQQEKVKSLIAQNQSSQAAAASATEDRDRISAELKNFSESMKQKDDQHKEVMAKMDASFENARIAYANMMAERDVFKSGEADLKAQIEEMKVHEEEIEAENVSLKAKVEELQATKTWMLLEGAKLLAKNIHKGPEMTAAVAAINNAMSAVGVNSGLHSGYVHALKKKKTPYADVPLLNRNAKEELDAAIAWFDSLAFPVVEDLTKLVNEPLSEIKKALFFASGGSSKE</sequence>
<dbReference type="EMBL" id="MNCJ02000331">
    <property type="protein sequence ID" value="KAF5759321.1"/>
    <property type="molecule type" value="Genomic_DNA"/>
</dbReference>
<name>A0A9K3DSA7_HELAN</name>
<evidence type="ECO:0000256" key="1">
    <source>
        <dbReference type="SAM" id="Coils"/>
    </source>
</evidence>
<evidence type="ECO:0000313" key="4">
    <source>
        <dbReference type="Proteomes" id="UP000215914"/>
    </source>
</evidence>
<dbReference type="Proteomes" id="UP000215914">
    <property type="component" value="Unassembled WGS sequence"/>
</dbReference>